<comment type="caution">
    <text evidence="2">The sequence shown here is derived from an EMBL/GenBank/DDBJ whole genome shotgun (WGS) entry which is preliminary data.</text>
</comment>
<evidence type="ECO:0000313" key="3">
    <source>
        <dbReference type="Proteomes" id="UP000567293"/>
    </source>
</evidence>
<evidence type="ECO:0000313" key="2">
    <source>
        <dbReference type="EMBL" id="MBA0087004.1"/>
    </source>
</evidence>
<feature type="region of interest" description="Disordered" evidence="1">
    <location>
        <begin position="203"/>
        <end position="222"/>
    </location>
</feature>
<keyword evidence="3" id="KW-1185">Reference proteome</keyword>
<name>A0A7V8NT21_9BACT</name>
<evidence type="ECO:0000256" key="1">
    <source>
        <dbReference type="SAM" id="MobiDB-lite"/>
    </source>
</evidence>
<dbReference type="Proteomes" id="UP000567293">
    <property type="component" value="Unassembled WGS sequence"/>
</dbReference>
<dbReference type="EMBL" id="JACDQQ010001781">
    <property type="protein sequence ID" value="MBA0087004.1"/>
    <property type="molecule type" value="Genomic_DNA"/>
</dbReference>
<accession>A0A7V8NT21</accession>
<proteinExistence type="predicted"/>
<gene>
    <name evidence="2" type="ORF">HRJ53_18635</name>
</gene>
<sequence>MNKADREQQLDDELAAQLSQVDVPLYAGAAYFRQDDSHYYLAVSLVIPGSQIPFVTEKDKDNATIDIIGQVLEGGKFPVGRLRDTVKLTVDSTRQVRRKNIQYNTGFVLAPGSYHLKFVVRENQNGRMGAFEMDVQIPDLRKAPLKMSSVVLSSLRTPVAGKKAGPNPLVRDQMETVPNITHVFTADQHLYLQYEVYDAAKGKNPAPAANSQPDAANAAAGKAPRDSVRVLTSIEFLQGGVKVYESKPVMTKEVAAPERKAVVLEIDVPLGSLKPGLYLCQVNVIDDVSGNFAFPRFPVLIREAATSAGGKAGS</sequence>
<organism evidence="2 3">
    <name type="scientific">Candidatus Acidiferrum panamense</name>
    <dbReference type="NCBI Taxonomy" id="2741543"/>
    <lineage>
        <taxon>Bacteria</taxon>
        <taxon>Pseudomonadati</taxon>
        <taxon>Acidobacteriota</taxon>
        <taxon>Terriglobia</taxon>
        <taxon>Candidatus Acidiferrales</taxon>
        <taxon>Candidatus Acidiferrum</taxon>
    </lineage>
</organism>
<dbReference type="AlphaFoldDB" id="A0A7V8NT21"/>
<protein>
    <submittedName>
        <fullName evidence="2">Uncharacterized protein</fullName>
    </submittedName>
</protein>
<reference evidence="2" key="1">
    <citation type="submission" date="2020-06" db="EMBL/GenBank/DDBJ databases">
        <title>Legume-microbial interactions unlock mineral nutrients during tropical forest succession.</title>
        <authorList>
            <person name="Epihov D.Z."/>
        </authorList>
    </citation>
    <scope>NUCLEOTIDE SEQUENCE [LARGE SCALE GENOMIC DNA]</scope>
    <source>
        <strain evidence="2">Pan2503</strain>
    </source>
</reference>